<dbReference type="SUPFAM" id="SSF89447">
    <property type="entry name" value="AbrB/MazE/MraZ-like"/>
    <property type="match status" value="1"/>
</dbReference>
<keyword evidence="6 7" id="KW-0804">Transcription</keyword>
<dbReference type="InterPro" id="IPR035642">
    <property type="entry name" value="MraZ_N"/>
</dbReference>
<dbReference type="NCBIfam" id="TIGR00242">
    <property type="entry name" value="division/cell wall cluster transcriptional repressor MraZ"/>
    <property type="match status" value="1"/>
</dbReference>
<dbReference type="InterPro" id="IPR037914">
    <property type="entry name" value="SpoVT-AbrB_sf"/>
</dbReference>
<comment type="subcellular location">
    <subcellularLocation>
        <location evidence="7">Cytoplasm</location>
        <location evidence="7">Nucleoid</location>
    </subcellularLocation>
</comment>
<dbReference type="HAMAP" id="MF_01008">
    <property type="entry name" value="MraZ"/>
    <property type="match status" value="1"/>
</dbReference>
<comment type="caution">
    <text evidence="9">The sequence shown here is derived from an EMBL/GenBank/DDBJ whole genome shotgun (WGS) entry which is preliminary data.</text>
</comment>
<keyword evidence="5 7" id="KW-0238">DNA-binding</keyword>
<evidence type="ECO:0000313" key="10">
    <source>
        <dbReference type="Proteomes" id="UP000760480"/>
    </source>
</evidence>
<dbReference type="InterPro" id="IPR038619">
    <property type="entry name" value="MraZ_sf"/>
</dbReference>
<evidence type="ECO:0000256" key="3">
    <source>
        <dbReference type="ARBA" id="ARBA00022737"/>
    </source>
</evidence>
<dbReference type="Proteomes" id="UP000760480">
    <property type="component" value="Unassembled WGS sequence"/>
</dbReference>
<proteinExistence type="inferred from homology"/>
<evidence type="ECO:0000259" key="8">
    <source>
        <dbReference type="PROSITE" id="PS51740"/>
    </source>
</evidence>
<dbReference type="CDD" id="cd16320">
    <property type="entry name" value="MraZ_N"/>
    <property type="match status" value="1"/>
</dbReference>
<dbReference type="PROSITE" id="PS51740">
    <property type="entry name" value="SPOVT_ABRB"/>
    <property type="match status" value="2"/>
</dbReference>
<dbReference type="Gene3D" id="3.40.1550.20">
    <property type="entry name" value="Transcriptional regulator MraZ domain"/>
    <property type="match status" value="1"/>
</dbReference>
<organism evidence="9 10">
    <name type="scientific">Candidatus Competibacter phosphatis</name>
    <dbReference type="NCBI Taxonomy" id="221280"/>
    <lineage>
        <taxon>Bacteria</taxon>
        <taxon>Pseudomonadati</taxon>
        <taxon>Pseudomonadota</taxon>
        <taxon>Gammaproteobacteria</taxon>
        <taxon>Candidatus Competibacteraceae</taxon>
        <taxon>Candidatus Competibacter</taxon>
    </lineage>
</organism>
<feature type="domain" description="SpoVT-AbrB" evidence="8">
    <location>
        <begin position="80"/>
        <end position="123"/>
    </location>
</feature>
<dbReference type="EMBL" id="SPMZ01000012">
    <property type="protein sequence ID" value="NMQ18430.1"/>
    <property type="molecule type" value="Genomic_DNA"/>
</dbReference>
<accession>A0ABX1TGD1</accession>
<feature type="domain" description="SpoVT-AbrB" evidence="8">
    <location>
        <begin position="5"/>
        <end position="51"/>
    </location>
</feature>
<dbReference type="InterPro" id="IPR007159">
    <property type="entry name" value="SpoVT-AbrB_dom"/>
</dbReference>
<gene>
    <name evidence="7 9" type="primary">mraZ</name>
    <name evidence="9" type="ORF">E4P82_03995</name>
</gene>
<evidence type="ECO:0000256" key="2">
    <source>
        <dbReference type="ARBA" id="ARBA00022490"/>
    </source>
</evidence>
<evidence type="ECO:0000256" key="5">
    <source>
        <dbReference type="ARBA" id="ARBA00023125"/>
    </source>
</evidence>
<comment type="subunit">
    <text evidence="7">Forms oligomers.</text>
</comment>
<keyword evidence="2 7" id="KW-0963">Cytoplasm</keyword>
<dbReference type="InterPro" id="IPR035644">
    <property type="entry name" value="MraZ_C"/>
</dbReference>
<sequence>MFRGVNPLSLDGKGRLSLPVKYRQCLLDAAAGQLVLTIDRDRCLLLYPLPVWEEVERKLIQLSSTNQRTRALKRLLLGHAEECCLDASGRILLPAPLREFANLEKRVVLVGQGNKFEIWNEPSWYAWRESLLAGGEEQAGKPSPDLDALAF</sequence>
<keyword evidence="4 7" id="KW-0805">Transcription regulation</keyword>
<reference evidence="9 10" key="1">
    <citation type="submission" date="2019-03" db="EMBL/GenBank/DDBJ databases">
        <title>Metabolic reconstructions from genomes of highly enriched 'Candidatus Accumulibacter' and 'Candidatus Competibacter' bioreactor populations.</title>
        <authorList>
            <person name="Annavajhala M.K."/>
            <person name="Welles L."/>
            <person name="Abbas B."/>
            <person name="Sorokin D."/>
            <person name="Park H."/>
            <person name="Van Loosdrecht M."/>
            <person name="Chandran K."/>
        </authorList>
    </citation>
    <scope>NUCLEOTIDE SEQUENCE [LARGE SCALE GENOMIC DNA]</scope>
    <source>
        <strain evidence="9 10">SBR_G</strain>
    </source>
</reference>
<evidence type="ECO:0000256" key="4">
    <source>
        <dbReference type="ARBA" id="ARBA00023015"/>
    </source>
</evidence>
<dbReference type="PANTHER" id="PTHR34701">
    <property type="entry name" value="TRANSCRIPTIONAL REGULATOR MRAZ"/>
    <property type="match status" value="1"/>
</dbReference>
<evidence type="ECO:0000256" key="7">
    <source>
        <dbReference type="HAMAP-Rule" id="MF_01008"/>
    </source>
</evidence>
<dbReference type="CDD" id="cd16321">
    <property type="entry name" value="MraZ_C"/>
    <property type="match status" value="1"/>
</dbReference>
<keyword evidence="3" id="KW-0677">Repeat</keyword>
<keyword evidence="10" id="KW-1185">Reference proteome</keyword>
<dbReference type="RefSeq" id="WP_169247692.1">
    <property type="nucleotide sequence ID" value="NZ_SPMZ01000012.1"/>
</dbReference>
<dbReference type="InterPro" id="IPR020603">
    <property type="entry name" value="MraZ_dom"/>
</dbReference>
<comment type="similarity">
    <text evidence="7">Belongs to the MraZ family.</text>
</comment>
<evidence type="ECO:0000256" key="1">
    <source>
        <dbReference type="ARBA" id="ARBA00013860"/>
    </source>
</evidence>
<evidence type="ECO:0000256" key="6">
    <source>
        <dbReference type="ARBA" id="ARBA00023163"/>
    </source>
</evidence>
<protein>
    <recommendedName>
        <fullName evidence="1 7">Transcriptional regulator MraZ</fullName>
    </recommendedName>
</protein>
<dbReference type="InterPro" id="IPR003444">
    <property type="entry name" value="MraZ"/>
</dbReference>
<name>A0ABX1TGD1_9GAMM</name>
<evidence type="ECO:0000313" key="9">
    <source>
        <dbReference type="EMBL" id="NMQ18430.1"/>
    </source>
</evidence>
<dbReference type="Pfam" id="PF02381">
    <property type="entry name" value="MraZ"/>
    <property type="match status" value="2"/>
</dbReference>
<dbReference type="PANTHER" id="PTHR34701:SF1">
    <property type="entry name" value="TRANSCRIPTIONAL REGULATOR MRAZ"/>
    <property type="match status" value="1"/>
</dbReference>